<feature type="compositionally biased region" description="Basic residues" evidence="1">
    <location>
        <begin position="175"/>
        <end position="186"/>
    </location>
</feature>
<evidence type="ECO:0000256" key="1">
    <source>
        <dbReference type="SAM" id="MobiDB-lite"/>
    </source>
</evidence>
<organism evidence="2 3">
    <name type="scientific">Ruoffia tabacinasalis</name>
    <dbReference type="NCBI Taxonomy" id="87458"/>
    <lineage>
        <taxon>Bacteria</taxon>
        <taxon>Bacillati</taxon>
        <taxon>Bacillota</taxon>
        <taxon>Bacilli</taxon>
        <taxon>Lactobacillales</taxon>
        <taxon>Aerococcaceae</taxon>
        <taxon>Ruoffia</taxon>
    </lineage>
</organism>
<gene>
    <name evidence="2" type="ORF">FEZ33_10610</name>
</gene>
<dbReference type="InterPro" id="IPR038141">
    <property type="entry name" value="YutD-like_sf"/>
</dbReference>
<name>A0A5R9DUW7_9LACT</name>
<comment type="caution">
    <text evidence="2">The sequence shown here is derived from an EMBL/GenBank/DDBJ whole genome shotgun (WGS) entry which is preliminary data.</text>
</comment>
<evidence type="ECO:0000313" key="3">
    <source>
        <dbReference type="Proteomes" id="UP000306420"/>
    </source>
</evidence>
<sequence length="220" mass="26219">MSNKKTMTNQLESILDDIIQGEEVEDKQIYVIDEETIQISTQEYRLLENYREGFEQEAFTNRYQPFFEKFDFIVGDWGHDQLRLRGFYQLGRRKVPRDQQIDFLDDYIKEYCNFGAAYFVLGKVEAVEKYNQLEKRETKHKKVSRKPKKQRPKTPHVTTTTDKEKAEDTSFNPKNTRRKKTFKKNQTKGEVNKPKKVTEKVSEKVANDKKFVIKKVTNKK</sequence>
<dbReference type="RefSeq" id="WP_138405360.1">
    <property type="nucleotide sequence ID" value="NZ_VBSP01000053.1"/>
</dbReference>
<feature type="compositionally biased region" description="Basic residues" evidence="1">
    <location>
        <begin position="138"/>
        <end position="154"/>
    </location>
</feature>
<protein>
    <submittedName>
        <fullName evidence="2">DUF1027 domain-containing protein</fullName>
    </submittedName>
</protein>
<dbReference type="Gene3D" id="3.50.4.20">
    <property type="match status" value="1"/>
</dbReference>
<evidence type="ECO:0000313" key="2">
    <source>
        <dbReference type="EMBL" id="TLQ39626.1"/>
    </source>
</evidence>
<dbReference type="InterPro" id="IPR009370">
    <property type="entry name" value="YutD-like"/>
</dbReference>
<dbReference type="OrthoDB" id="1650379at2"/>
<accession>A0A5R9DUW7</accession>
<feature type="compositionally biased region" description="Basic and acidic residues" evidence="1">
    <location>
        <begin position="190"/>
        <end position="202"/>
    </location>
</feature>
<dbReference type="Proteomes" id="UP000306420">
    <property type="component" value="Unassembled WGS sequence"/>
</dbReference>
<proteinExistence type="predicted"/>
<dbReference type="Pfam" id="PF06265">
    <property type="entry name" value="YutD-like"/>
    <property type="match status" value="1"/>
</dbReference>
<reference evidence="2 3" key="1">
    <citation type="submission" date="2019-05" db="EMBL/GenBank/DDBJ databases">
        <title>The metagenome of a microbial culture collection derived from dairy environment covers the genomic content of the human microbiome.</title>
        <authorList>
            <person name="Roder T."/>
            <person name="Wuthrich D."/>
            <person name="Sattari Z."/>
            <person name="Von Ah U."/>
            <person name="Bar C."/>
            <person name="Ronchi F."/>
            <person name="Macpherson A.J."/>
            <person name="Ganal-Vonarburg S.C."/>
            <person name="Bruggmann R."/>
            <person name="Vergeres G."/>
        </authorList>
    </citation>
    <scope>NUCLEOTIDE SEQUENCE [LARGE SCALE GENOMIC DNA]</scope>
    <source>
        <strain evidence="2 3">FAM 24227</strain>
    </source>
</reference>
<dbReference type="PIRSF" id="PIRSF012565">
    <property type="entry name" value="DUF1027"/>
    <property type="match status" value="1"/>
</dbReference>
<dbReference type="EMBL" id="VBSP01000053">
    <property type="protein sequence ID" value="TLQ39626.1"/>
    <property type="molecule type" value="Genomic_DNA"/>
</dbReference>
<feature type="region of interest" description="Disordered" evidence="1">
    <location>
        <begin position="136"/>
        <end position="202"/>
    </location>
</feature>
<dbReference type="AlphaFoldDB" id="A0A5R9DUW7"/>